<evidence type="ECO:0000313" key="2">
    <source>
        <dbReference type="EMBL" id="WPX08176.1"/>
    </source>
</evidence>
<dbReference type="EMBL" id="CP139957">
    <property type="protein sequence ID" value="WPX08176.1"/>
    <property type="molecule type" value="Genomic_DNA"/>
</dbReference>
<protein>
    <recommendedName>
        <fullName evidence="4">DUF4258 domain-containing protein</fullName>
    </recommendedName>
</protein>
<gene>
    <name evidence="2" type="ORF">SOJ16_002042</name>
</gene>
<feature type="region of interest" description="Disordered" evidence="1">
    <location>
        <begin position="104"/>
        <end position="124"/>
    </location>
</feature>
<reference evidence="2 3" key="1">
    <citation type="submission" date="2023-12" db="EMBL/GenBank/DDBJ databases">
        <authorList>
            <person name="Manesh M.J.H."/>
            <person name="Bing R.G."/>
            <person name="Willard D.J."/>
            <person name="Kelly R.M."/>
        </authorList>
    </citation>
    <scope>NUCLEOTIDE SEQUENCE [LARGE SCALE GENOMIC DNA]</scope>
    <source>
        <strain evidence="2 3">DSM 8977</strain>
    </source>
</reference>
<name>A0ABZ0TYN5_9FIRM</name>
<sequence>MKRNDKIISFERKEPKITFSKEFDPKKYEDIEDMPTQEEIRQFVLKCLQKDEIEINDRKGFVGEEKTAIVKRISEDEYVVTFYFPCDTVVDVYEQKKKDPNYKSVREIVMENRRKEQEKQQQKP</sequence>
<keyword evidence="3" id="KW-1185">Reference proteome</keyword>
<dbReference type="RefSeq" id="WP_045175474.1">
    <property type="nucleotide sequence ID" value="NZ_CP139957.1"/>
</dbReference>
<evidence type="ECO:0008006" key="4">
    <source>
        <dbReference type="Google" id="ProtNLM"/>
    </source>
</evidence>
<accession>A0ABZ0TYN5</accession>
<proteinExistence type="predicted"/>
<evidence type="ECO:0000256" key="1">
    <source>
        <dbReference type="SAM" id="MobiDB-lite"/>
    </source>
</evidence>
<evidence type="ECO:0000313" key="3">
    <source>
        <dbReference type="Proteomes" id="UP001322744"/>
    </source>
</evidence>
<dbReference type="Proteomes" id="UP001322744">
    <property type="component" value="Chromosome"/>
</dbReference>
<organism evidence="2 3">
    <name type="scientific">Anaerocellum danielii</name>
    <dbReference type="NCBI Taxonomy" id="1387557"/>
    <lineage>
        <taxon>Bacteria</taxon>
        <taxon>Bacillati</taxon>
        <taxon>Bacillota</taxon>
        <taxon>Bacillota incertae sedis</taxon>
        <taxon>Caldicellulosiruptorales</taxon>
        <taxon>Caldicellulosiruptoraceae</taxon>
        <taxon>Anaerocellum</taxon>
    </lineage>
</organism>